<proteinExistence type="predicted"/>
<evidence type="ECO:0000313" key="2">
    <source>
        <dbReference type="EMBL" id="MBB3204892.1"/>
    </source>
</evidence>
<dbReference type="EMBL" id="JACHXU010000002">
    <property type="protein sequence ID" value="MBB3204892.1"/>
    <property type="molecule type" value="Genomic_DNA"/>
</dbReference>
<dbReference type="RefSeq" id="WP_184302454.1">
    <property type="nucleotide sequence ID" value="NZ_JACHXU010000002.1"/>
</dbReference>
<name>A0A7W5H351_9BACT</name>
<gene>
    <name evidence="2" type="ORF">FHS27_000659</name>
</gene>
<evidence type="ECO:0000256" key="1">
    <source>
        <dbReference type="SAM" id="MobiDB-lite"/>
    </source>
</evidence>
<sequence length="53" mass="5689">MSDQPTNEPDPKPSTPQQPGCPVCGGVMIDIRGKLQCTRCHRICETCCEGGRG</sequence>
<protein>
    <submittedName>
        <fullName evidence="2">Uncharacterized protein</fullName>
    </submittedName>
</protein>
<accession>A0A7W5H351</accession>
<evidence type="ECO:0000313" key="3">
    <source>
        <dbReference type="Proteomes" id="UP000536179"/>
    </source>
</evidence>
<comment type="caution">
    <text evidence="2">The sequence shown here is derived from an EMBL/GenBank/DDBJ whole genome shotgun (WGS) entry which is preliminary data.</text>
</comment>
<keyword evidence="3" id="KW-1185">Reference proteome</keyword>
<organism evidence="2 3">
    <name type="scientific">Aporhodopirellula rubra</name>
    <dbReference type="NCBI Taxonomy" id="980271"/>
    <lineage>
        <taxon>Bacteria</taxon>
        <taxon>Pseudomonadati</taxon>
        <taxon>Planctomycetota</taxon>
        <taxon>Planctomycetia</taxon>
        <taxon>Pirellulales</taxon>
        <taxon>Pirellulaceae</taxon>
        <taxon>Aporhodopirellula</taxon>
    </lineage>
</organism>
<reference evidence="2 3" key="1">
    <citation type="submission" date="2020-08" db="EMBL/GenBank/DDBJ databases">
        <title>Genomic Encyclopedia of Type Strains, Phase III (KMG-III): the genomes of soil and plant-associated and newly described type strains.</title>
        <authorList>
            <person name="Whitman W."/>
        </authorList>
    </citation>
    <scope>NUCLEOTIDE SEQUENCE [LARGE SCALE GENOMIC DNA]</scope>
    <source>
        <strain evidence="2 3">CECT 8075</strain>
    </source>
</reference>
<feature type="region of interest" description="Disordered" evidence="1">
    <location>
        <begin position="1"/>
        <end position="22"/>
    </location>
</feature>
<dbReference type="AlphaFoldDB" id="A0A7W5H351"/>
<dbReference type="Proteomes" id="UP000536179">
    <property type="component" value="Unassembled WGS sequence"/>
</dbReference>